<protein>
    <submittedName>
        <fullName evidence="6">Uncharacterized protein</fullName>
    </submittedName>
</protein>
<dbReference type="Proteomes" id="UP000324705">
    <property type="component" value="Chromosome 2A"/>
</dbReference>
<sequence length="146" mass="15631">MAYLFELFHKLCNNCKLSAHQVLRSCPRCPFKLCLSCCQKIREGNMSGSTPEDKFTQRLLQQESAHEDGSISCPSIELGGCGDSLLNLIYTTPSDDQSEELSSGDELGAPGNDSGVKDAQAHSSPLAESNGSLARLSGGQQESMST</sequence>
<dbReference type="GO" id="GO:0046872">
    <property type="term" value="F:metal ion binding"/>
    <property type="evidence" value="ECO:0007669"/>
    <property type="project" value="UniProtKB-KW"/>
</dbReference>
<evidence type="ECO:0000256" key="2">
    <source>
        <dbReference type="ARBA" id="ARBA00006801"/>
    </source>
</evidence>
<dbReference type="PANTHER" id="PTHR12549:SF38">
    <property type="entry name" value="JMJC DOMAIN-CONTAINING HISTONE DEMETHYLASE 2, ISOFORM A"/>
    <property type="match status" value="1"/>
</dbReference>
<comment type="similarity">
    <text evidence="2">Belongs to the JARID1 histone demethylase family.</text>
</comment>
<name>A0A9R1NQG3_TRITD</name>
<reference evidence="6 7" key="1">
    <citation type="submission" date="2017-09" db="EMBL/GenBank/DDBJ databases">
        <authorList>
            <consortium name="International Durum Wheat Genome Sequencing Consortium (IDWGSC)"/>
            <person name="Milanesi L."/>
        </authorList>
    </citation>
    <scope>NUCLEOTIDE SEQUENCE [LARGE SCALE GENOMIC DNA]</scope>
    <source>
        <strain evidence="7">cv. Svevo</strain>
    </source>
</reference>
<evidence type="ECO:0000256" key="1">
    <source>
        <dbReference type="ARBA" id="ARBA00004123"/>
    </source>
</evidence>
<dbReference type="GO" id="GO:0000118">
    <property type="term" value="C:histone deacetylase complex"/>
    <property type="evidence" value="ECO:0007669"/>
    <property type="project" value="TreeGrafter"/>
</dbReference>
<dbReference type="Gramene" id="TRITD2Av1G077710.2">
    <property type="protein sequence ID" value="TRITD2Av1G077710.2"/>
    <property type="gene ID" value="TRITD2Av1G077710"/>
</dbReference>
<organism evidence="6 7">
    <name type="scientific">Triticum turgidum subsp. durum</name>
    <name type="common">Durum wheat</name>
    <name type="synonym">Triticum durum</name>
    <dbReference type="NCBI Taxonomy" id="4567"/>
    <lineage>
        <taxon>Eukaryota</taxon>
        <taxon>Viridiplantae</taxon>
        <taxon>Streptophyta</taxon>
        <taxon>Embryophyta</taxon>
        <taxon>Tracheophyta</taxon>
        <taxon>Spermatophyta</taxon>
        <taxon>Magnoliopsida</taxon>
        <taxon>Liliopsida</taxon>
        <taxon>Poales</taxon>
        <taxon>Poaceae</taxon>
        <taxon>BOP clade</taxon>
        <taxon>Pooideae</taxon>
        <taxon>Triticodae</taxon>
        <taxon>Triticeae</taxon>
        <taxon>Triticinae</taxon>
        <taxon>Triticum</taxon>
    </lineage>
</organism>
<dbReference type="InterPro" id="IPR045109">
    <property type="entry name" value="LSDs-like"/>
</dbReference>
<dbReference type="GO" id="GO:0032454">
    <property type="term" value="F:histone H3K9 demethylase activity"/>
    <property type="evidence" value="ECO:0007669"/>
    <property type="project" value="InterPro"/>
</dbReference>
<evidence type="ECO:0000256" key="4">
    <source>
        <dbReference type="ARBA" id="ARBA00023242"/>
    </source>
</evidence>
<evidence type="ECO:0000256" key="3">
    <source>
        <dbReference type="ARBA" id="ARBA00022723"/>
    </source>
</evidence>
<gene>
    <name evidence="6" type="ORF">TRITD_2Av1G077710</name>
</gene>
<dbReference type="EMBL" id="LT934113">
    <property type="protein sequence ID" value="VAH29078.1"/>
    <property type="molecule type" value="Genomic_DNA"/>
</dbReference>
<dbReference type="GO" id="GO:0006357">
    <property type="term" value="P:regulation of transcription by RNA polymerase II"/>
    <property type="evidence" value="ECO:0007669"/>
    <property type="project" value="TreeGrafter"/>
</dbReference>
<feature type="compositionally biased region" description="Polar residues" evidence="5">
    <location>
        <begin position="121"/>
        <end position="146"/>
    </location>
</feature>
<keyword evidence="4" id="KW-0539">Nucleus</keyword>
<feature type="region of interest" description="Disordered" evidence="5">
    <location>
        <begin position="92"/>
        <end position="146"/>
    </location>
</feature>
<evidence type="ECO:0000313" key="7">
    <source>
        <dbReference type="Proteomes" id="UP000324705"/>
    </source>
</evidence>
<dbReference type="GO" id="GO:0003712">
    <property type="term" value="F:transcription coregulator activity"/>
    <property type="evidence" value="ECO:0007669"/>
    <property type="project" value="TreeGrafter"/>
</dbReference>
<evidence type="ECO:0000256" key="5">
    <source>
        <dbReference type="SAM" id="MobiDB-lite"/>
    </source>
</evidence>
<dbReference type="PANTHER" id="PTHR12549">
    <property type="entry name" value="JMJC DOMAIN-CONTAINING HISTONE DEMETHYLATION PROTEIN"/>
    <property type="match status" value="1"/>
</dbReference>
<dbReference type="GO" id="GO:0000785">
    <property type="term" value="C:chromatin"/>
    <property type="evidence" value="ECO:0007669"/>
    <property type="project" value="TreeGrafter"/>
</dbReference>
<comment type="subcellular location">
    <subcellularLocation>
        <location evidence="1">Nucleus</location>
    </subcellularLocation>
</comment>
<dbReference type="AlphaFoldDB" id="A0A9R1NQG3"/>
<keyword evidence="3" id="KW-0479">Metal-binding</keyword>
<accession>A0A9R1NQG3</accession>
<keyword evidence="7" id="KW-1185">Reference proteome</keyword>
<proteinExistence type="inferred from homology"/>
<evidence type="ECO:0000313" key="6">
    <source>
        <dbReference type="EMBL" id="VAH29078.1"/>
    </source>
</evidence>
<dbReference type="GO" id="GO:0031490">
    <property type="term" value="F:chromatin DNA binding"/>
    <property type="evidence" value="ECO:0007669"/>
    <property type="project" value="TreeGrafter"/>
</dbReference>